<dbReference type="PANTHER" id="PTHR11017">
    <property type="entry name" value="LEUCINE-RICH REPEAT-CONTAINING PROTEIN"/>
    <property type="match status" value="1"/>
</dbReference>
<feature type="domain" description="TIR" evidence="3">
    <location>
        <begin position="207"/>
        <end position="367"/>
    </location>
</feature>
<dbReference type="GO" id="GO:0006952">
    <property type="term" value="P:defense response"/>
    <property type="evidence" value="ECO:0007669"/>
    <property type="project" value="InterPro"/>
</dbReference>
<dbReference type="InterPro" id="IPR000157">
    <property type="entry name" value="TIR_dom"/>
</dbReference>
<dbReference type="GO" id="GO:0007165">
    <property type="term" value="P:signal transduction"/>
    <property type="evidence" value="ECO:0007669"/>
    <property type="project" value="InterPro"/>
</dbReference>
<dbReference type="InterPro" id="IPR032675">
    <property type="entry name" value="LRR_dom_sf"/>
</dbReference>
<dbReference type="FunFam" id="3.40.50.10140:FF:000007">
    <property type="entry name" value="Disease resistance protein (TIR-NBS-LRR class)"/>
    <property type="match status" value="2"/>
</dbReference>
<dbReference type="Gene3D" id="3.80.10.10">
    <property type="entry name" value="Ribonuclease Inhibitor"/>
    <property type="match status" value="2"/>
</dbReference>
<protein>
    <recommendedName>
        <fullName evidence="3">TIR domain-containing protein</fullName>
    </recommendedName>
</protein>
<dbReference type="InterPro" id="IPR044974">
    <property type="entry name" value="Disease_R_plants"/>
</dbReference>
<dbReference type="PROSITE" id="PS50104">
    <property type="entry name" value="TIR"/>
    <property type="match status" value="2"/>
</dbReference>
<dbReference type="Gene3D" id="3.40.50.10140">
    <property type="entry name" value="Toll/interleukin-1 receptor homology (TIR) domain"/>
    <property type="match status" value="2"/>
</dbReference>
<dbReference type="Pfam" id="PF01582">
    <property type="entry name" value="TIR"/>
    <property type="match status" value="2"/>
</dbReference>
<dbReference type="InterPro" id="IPR058922">
    <property type="entry name" value="WHD_DRP"/>
</dbReference>
<feature type="domain" description="TIR" evidence="3">
    <location>
        <begin position="20"/>
        <end position="183"/>
    </location>
</feature>
<evidence type="ECO:0000313" key="5">
    <source>
        <dbReference type="Proteomes" id="UP000290289"/>
    </source>
</evidence>
<dbReference type="Pfam" id="PF23559">
    <property type="entry name" value="WHD_DRP"/>
    <property type="match status" value="1"/>
</dbReference>
<evidence type="ECO:0000313" key="4">
    <source>
        <dbReference type="EMBL" id="RXH76483.1"/>
    </source>
</evidence>
<dbReference type="InterPro" id="IPR035897">
    <property type="entry name" value="Toll_tir_struct_dom_sf"/>
</dbReference>
<dbReference type="Pfam" id="PF25019">
    <property type="entry name" value="LRR_R13L1-DRL21"/>
    <property type="match status" value="1"/>
</dbReference>
<dbReference type="SUPFAM" id="SSF52058">
    <property type="entry name" value="L domain-like"/>
    <property type="match status" value="2"/>
</dbReference>
<keyword evidence="5" id="KW-1185">Reference proteome</keyword>
<gene>
    <name evidence="4" type="ORF">DVH24_019371</name>
</gene>
<dbReference type="SUPFAM" id="SSF52200">
    <property type="entry name" value="Toll/Interleukin receptor TIR domain"/>
    <property type="match status" value="2"/>
</dbReference>
<comment type="caution">
    <text evidence="4">The sequence shown here is derived from an EMBL/GenBank/DDBJ whole genome shotgun (WGS) entry which is preliminary data.</text>
</comment>
<sequence length="1222" mass="139809">MTDFMALSSSFSGDSGSHEYLYDVFLSFRGGDTRKNFVDHVYAALEKEGFLIFRDGDELERGEDIKSELMRAIRKSRCSIVVFSEGYASSRWCLDELVMILECKRKFDQFVFPVFYGVDPSHVRDQKGSVAEAFDRHVKSQPLDKVKRWKSALTEAANISGMVMLNQADWNASKFIEDLINFPPETSATDDLMTLTSSSSSNSRSQYLYDVFLSFRGEDTRENFVDHLYAALKKEGLLAFRDDNELERGEDVEPRLLRTIRKSRCSIVVFSEGYASSRWCLDELVMILECKRTFDQFVLPVFYGVDPSDVRKQTESIAKAFARHEKGQPLDKVKVWRAALTEAANIGGTMHERKFIKNLVAATTEILQSLLIRLCPVELNGFFEELPKGLKWSRWFEFPLNSIPDGLTLDRLVVLEARYSSWRQVWKGRKYLPSLKILDVCHSHNLTEVPDLSLVPNLEKLILNNCKNLVGIHGSIGKLERLVYLNIKGCKRIRKFPKHMPENLETIITHGCSNLEEFRIMQSKMMMHLKALDADEAHISGLVYGAHKSGRTFWDWFNKNTKLIVHVNIPHLLRGCEKFMKLIIQQYHAATNNQKLKWLNHKYSGVQNLKLIPSVTVSLHKLSKVADSYSAGTTYRDLISCQGSKIVEDVNLEEKAGCEIEVADVEDEGLTESLKSSLFLYCSLFPLDYEFRKYELVQLWIAEGFIGEMHRERMEDTGILYFDFMESEGFFVPSRSDFSVDFDSVFSLPIYNPSNFLYKINTIKLSVLEKQIYQDGYFRAVDGKLDGASEMTQHLSLIFKNMDEVGGVLQKFKRLRTLLLFNGSRSSIKQVPRNLLSGLKLLRTLNLSGTLISELPSSIRNVKALRYLDVSHTPIRQLPEAIDSLHNLQTIKLRGCVNFVQLPKGIKKLTNLRHVELDIIRQLDSLPAYLGNLTNLQTLSAFLVGRDQGCNIGELKNLNHLKGALRISRLENVLTKEEAEKASLSTKKSLQRVVLRWSSLLVENVREKEILECLQPHYGLQELGIQNYSGSTLPAWISNRAFADLLVVTLYRCKNCKRLPSLGQLPALKFLSIIEMNEVEEIHHHLFRNDGVAQEDPAFLKLERLEIDIMLNLKEWMAIKQGDLPSLLKLTVDSCPELVTLPSLSELKSLKHLEFRHCPKLLPLSQDGLPTSLESLVIICCPQLKEWCTKRGGQDQDNLSHVPRVWLDHEEVKWDIEEECKC</sequence>
<dbReference type="STRING" id="3750.A0A498I5V0"/>
<evidence type="ECO:0000256" key="2">
    <source>
        <dbReference type="ARBA" id="ARBA00023027"/>
    </source>
</evidence>
<dbReference type="Proteomes" id="UP000290289">
    <property type="component" value="Chromosome 14"/>
</dbReference>
<dbReference type="SMART" id="SM00255">
    <property type="entry name" value="TIR"/>
    <property type="match status" value="2"/>
</dbReference>
<organism evidence="4 5">
    <name type="scientific">Malus domestica</name>
    <name type="common">Apple</name>
    <name type="synonym">Pyrus malus</name>
    <dbReference type="NCBI Taxonomy" id="3750"/>
    <lineage>
        <taxon>Eukaryota</taxon>
        <taxon>Viridiplantae</taxon>
        <taxon>Streptophyta</taxon>
        <taxon>Embryophyta</taxon>
        <taxon>Tracheophyta</taxon>
        <taxon>Spermatophyta</taxon>
        <taxon>Magnoliopsida</taxon>
        <taxon>eudicotyledons</taxon>
        <taxon>Gunneridae</taxon>
        <taxon>Pentapetalae</taxon>
        <taxon>rosids</taxon>
        <taxon>fabids</taxon>
        <taxon>Rosales</taxon>
        <taxon>Rosaceae</taxon>
        <taxon>Amygdaloideae</taxon>
        <taxon>Maleae</taxon>
        <taxon>Malus</taxon>
    </lineage>
</organism>
<keyword evidence="1" id="KW-0677">Repeat</keyword>
<evidence type="ECO:0000259" key="3">
    <source>
        <dbReference type="PROSITE" id="PS50104"/>
    </source>
</evidence>
<dbReference type="InterPro" id="IPR056789">
    <property type="entry name" value="LRR_R13L1-DRL21"/>
</dbReference>
<accession>A0A498I5V0</accession>
<dbReference type="EMBL" id="RDQH01000340">
    <property type="protein sequence ID" value="RXH76483.1"/>
    <property type="molecule type" value="Genomic_DNA"/>
</dbReference>
<proteinExistence type="predicted"/>
<evidence type="ECO:0000256" key="1">
    <source>
        <dbReference type="ARBA" id="ARBA00022737"/>
    </source>
</evidence>
<dbReference type="AlphaFoldDB" id="A0A498I5V0"/>
<dbReference type="PANTHER" id="PTHR11017:SF271">
    <property type="entry name" value="DISEASE RESISTANCE PROTEIN (TIR-NBS-LRR CLASS) FAMILY"/>
    <property type="match status" value="1"/>
</dbReference>
<name>A0A498I5V0_MALDO</name>
<keyword evidence="2" id="KW-0520">NAD</keyword>
<reference evidence="4 5" key="1">
    <citation type="submission" date="2018-10" db="EMBL/GenBank/DDBJ databases">
        <title>A high-quality apple genome assembly.</title>
        <authorList>
            <person name="Hu J."/>
        </authorList>
    </citation>
    <scope>NUCLEOTIDE SEQUENCE [LARGE SCALE GENOMIC DNA]</scope>
    <source>
        <strain evidence="5">cv. HFTH1</strain>
        <tissue evidence="4">Young leaf</tissue>
    </source>
</reference>